<dbReference type="PROSITE" id="PS51671">
    <property type="entry name" value="ACT"/>
    <property type="match status" value="1"/>
</dbReference>
<dbReference type="InterPro" id="IPR002912">
    <property type="entry name" value="ACT_dom"/>
</dbReference>
<dbReference type="Proteomes" id="UP000215027">
    <property type="component" value="Chromosome I"/>
</dbReference>
<accession>A0A160T2V3</accession>
<feature type="domain" description="CBS" evidence="3">
    <location>
        <begin position="82"/>
        <end position="140"/>
    </location>
</feature>
<dbReference type="PROSITE" id="PS51371">
    <property type="entry name" value="CBS"/>
    <property type="match status" value="2"/>
</dbReference>
<feature type="domain" description="CBS" evidence="3">
    <location>
        <begin position="7"/>
        <end position="63"/>
    </location>
</feature>
<dbReference type="InterPro" id="IPR000644">
    <property type="entry name" value="CBS_dom"/>
</dbReference>
<gene>
    <name evidence="5" type="ORF">CFX0092_A2176</name>
</gene>
<evidence type="ECO:0000256" key="2">
    <source>
        <dbReference type="PROSITE-ProRule" id="PRU00703"/>
    </source>
</evidence>
<proteinExistence type="predicted"/>
<name>A0A160T2V3_9CHLR</name>
<evidence type="ECO:0000259" key="3">
    <source>
        <dbReference type="PROSITE" id="PS51371"/>
    </source>
</evidence>
<dbReference type="EMBL" id="LN890655">
    <property type="protein sequence ID" value="CUS04054.2"/>
    <property type="molecule type" value="Genomic_DNA"/>
</dbReference>
<dbReference type="AlphaFoldDB" id="A0A160T2V3"/>
<dbReference type="Pfam" id="PF00571">
    <property type="entry name" value="CBS"/>
    <property type="match status" value="2"/>
</dbReference>
<feature type="domain" description="ACT" evidence="4">
    <location>
        <begin position="143"/>
        <end position="218"/>
    </location>
</feature>
<organism evidence="5 6">
    <name type="scientific">Candidatus Promineifilum breve</name>
    <dbReference type="NCBI Taxonomy" id="1806508"/>
    <lineage>
        <taxon>Bacteria</taxon>
        <taxon>Bacillati</taxon>
        <taxon>Chloroflexota</taxon>
        <taxon>Ardenticatenia</taxon>
        <taxon>Candidatus Promineifilales</taxon>
        <taxon>Candidatus Promineifilaceae</taxon>
        <taxon>Candidatus Promineifilum</taxon>
    </lineage>
</organism>
<evidence type="ECO:0000256" key="1">
    <source>
        <dbReference type="ARBA" id="ARBA00022737"/>
    </source>
</evidence>
<dbReference type="InterPro" id="IPR051462">
    <property type="entry name" value="CBS_domain-containing"/>
</dbReference>
<dbReference type="SMART" id="SM00116">
    <property type="entry name" value="CBS"/>
    <property type="match status" value="2"/>
</dbReference>
<keyword evidence="6" id="KW-1185">Reference proteome</keyword>
<keyword evidence="2" id="KW-0129">CBS domain</keyword>
<evidence type="ECO:0000259" key="4">
    <source>
        <dbReference type="PROSITE" id="PS51671"/>
    </source>
</evidence>
<keyword evidence="1" id="KW-0677">Repeat</keyword>
<dbReference type="RefSeq" id="WP_095043453.1">
    <property type="nucleotide sequence ID" value="NZ_LN890655.1"/>
</dbReference>
<dbReference type="SUPFAM" id="SSF54631">
    <property type="entry name" value="CBS-domain pair"/>
    <property type="match status" value="1"/>
</dbReference>
<evidence type="ECO:0000313" key="5">
    <source>
        <dbReference type="EMBL" id="CUS04054.2"/>
    </source>
</evidence>
<dbReference type="PANTHER" id="PTHR48108">
    <property type="entry name" value="CBS DOMAIN-CONTAINING PROTEIN CBSX2, CHLOROPLASTIC"/>
    <property type="match status" value="1"/>
</dbReference>
<dbReference type="CDD" id="cd04584">
    <property type="entry name" value="CBS_pair_AcuB_like"/>
    <property type="match status" value="1"/>
</dbReference>
<dbReference type="Gene3D" id="3.10.580.10">
    <property type="entry name" value="CBS-domain"/>
    <property type="match status" value="1"/>
</dbReference>
<dbReference type="KEGG" id="pbf:CFX0092_A2176"/>
<dbReference type="InterPro" id="IPR046342">
    <property type="entry name" value="CBS_dom_sf"/>
</dbReference>
<protein>
    <submittedName>
        <fullName evidence="5">CBS domain containing protein</fullName>
    </submittedName>
</protein>
<reference evidence="5" key="1">
    <citation type="submission" date="2016-01" db="EMBL/GenBank/DDBJ databases">
        <authorList>
            <person name="Mcilroy J.S."/>
            <person name="Karst M S."/>
            <person name="Albertsen M."/>
        </authorList>
    </citation>
    <scope>NUCLEOTIDE SEQUENCE</scope>
    <source>
        <strain evidence="5">Cfx-K</strain>
    </source>
</reference>
<evidence type="ECO:0000313" key="6">
    <source>
        <dbReference type="Proteomes" id="UP000215027"/>
    </source>
</evidence>
<dbReference type="PANTHER" id="PTHR48108:SF34">
    <property type="entry name" value="CBS DOMAIN-CONTAINING PROTEIN YHCV"/>
    <property type="match status" value="1"/>
</dbReference>
<sequence>MLVRELMTPNPVTVRPDTPVPDALRLMRERKVRRLPVVDSHGRLVGIVSDKDLLYASPSPATTLAVWEIPDILGKLKIEKVMTHDVVTVSEKTPLEEAARLMADKKIGGLPVMQGPDLVGIITETDLFKNLLELLGGRRSGVRLAVAVPAVKGELSKITTAIFEAGGNIVGIGMKGILGSHGDTAEIVLKVQDVDRDKLVEAVRPVVSDILDVREVDQAT</sequence>
<dbReference type="OrthoDB" id="9802114at2"/>